<evidence type="ECO:0000313" key="1">
    <source>
        <dbReference type="EMBL" id="KYC47319.1"/>
    </source>
</evidence>
<accession>A0A150IQJ5</accession>
<dbReference type="Proteomes" id="UP000075578">
    <property type="component" value="Unassembled WGS sequence"/>
</dbReference>
<organism evidence="1 2">
    <name type="scientific">Candidatus Methanofastidiosum methylothiophilum</name>
    <dbReference type="NCBI Taxonomy" id="1705564"/>
    <lineage>
        <taxon>Archaea</taxon>
        <taxon>Methanobacteriati</taxon>
        <taxon>Methanobacteriota</taxon>
        <taxon>Stenosarchaea group</taxon>
        <taxon>Candidatus Methanofastidiosia</taxon>
        <taxon>Candidatus Methanofastidiosales</taxon>
        <taxon>Candidatus Methanofastidiosaceae</taxon>
        <taxon>Candidatus Methanofastidiosum</taxon>
    </lineage>
</organism>
<gene>
    <name evidence="1" type="ORF">AMQ74_01693</name>
</gene>
<evidence type="ECO:0000313" key="2">
    <source>
        <dbReference type="Proteomes" id="UP000075578"/>
    </source>
</evidence>
<comment type="caution">
    <text evidence="1">The sequence shown here is derived from an EMBL/GenBank/DDBJ whole genome shotgun (WGS) entry which is preliminary data.</text>
</comment>
<proteinExistence type="predicted"/>
<dbReference type="EMBL" id="LNGD01000161">
    <property type="protein sequence ID" value="KYC47319.1"/>
    <property type="molecule type" value="Genomic_DNA"/>
</dbReference>
<name>A0A150IQJ5_9EURY</name>
<sequence length="71" mass="8328">MGDLEEVKRISLKLDFDLNDSNHLMIFLGDLCLFDQIFTDDSIRNKIKSGLKVIHWKESEERLAELFSRCP</sequence>
<dbReference type="AlphaFoldDB" id="A0A150IQJ5"/>
<reference evidence="1 2" key="1">
    <citation type="journal article" date="2016" name="ISME J.">
        <title>Chasing the elusive Euryarchaeota class WSA2: genomes reveal a uniquely fastidious methyl-reducing methanogen.</title>
        <authorList>
            <person name="Nobu M.K."/>
            <person name="Narihiro T."/>
            <person name="Kuroda K."/>
            <person name="Mei R."/>
            <person name="Liu W.T."/>
        </authorList>
    </citation>
    <scope>NUCLEOTIDE SEQUENCE [LARGE SCALE GENOMIC DNA]</scope>
    <source>
        <strain evidence="1">U1lsi0528_Bin089</strain>
    </source>
</reference>
<protein>
    <submittedName>
        <fullName evidence="1">Uncharacterized protein</fullName>
    </submittedName>
</protein>